<proteinExistence type="predicted"/>
<name>A0A7M2WQD0_9BACT</name>
<evidence type="ECO:0000256" key="9">
    <source>
        <dbReference type="SAM" id="Phobius"/>
    </source>
</evidence>
<dbReference type="GO" id="GO:0005886">
    <property type="term" value="C:plasma membrane"/>
    <property type="evidence" value="ECO:0007669"/>
    <property type="project" value="UniProtKB-SubCell"/>
</dbReference>
<keyword evidence="11" id="KW-1185">Reference proteome</keyword>
<feature type="transmembrane region" description="Helical" evidence="9">
    <location>
        <begin position="425"/>
        <end position="444"/>
    </location>
</feature>
<dbReference type="GO" id="GO:0008233">
    <property type="term" value="F:peptidase activity"/>
    <property type="evidence" value="ECO:0007669"/>
    <property type="project" value="UniProtKB-KW"/>
</dbReference>
<keyword evidence="3" id="KW-0645">Protease</keyword>
<dbReference type="NCBIfam" id="TIGR02602">
    <property type="entry name" value="8TM_EpsH"/>
    <property type="match status" value="1"/>
</dbReference>
<dbReference type="NCBIfam" id="TIGR04178">
    <property type="entry name" value="exo_archaeo"/>
    <property type="match status" value="1"/>
</dbReference>
<sequence>MSTFTTPTSGTGPASSTGANSSGAASAALPLGYSQSHGEPQWLGLPVSAWFKIGVISLLMLALYWANFARLWLKTNPFTGQGNWEHAIVIPLIGIYYLYVWRDQLLGHVRPEADANRWSLPGIWALLMGVPLMLALAAHPILLAGGGGGVSPAEVLGGFADGGVAKLIPVVAGLVVLSSAAAGLVYLKRQELKYPAMQAWLDNVWHGLGAWLTAMGLLWGVFFFVVVLVPASLGSVTKVVSFVIATIGLAGLAHIAYWGKSKLWRERYDAILSRSSGWFGGFVMIWGILFSFWGIWPGQNDFFKDIGMVVALFGVVTLLAGWRVMKVAWFPVVFLFCAIPWPDQVYSWVAMPLQNFAAKIGVFALTLTGVDADKFGTKILFAGKDGKPEMLNVAEACAGLKSLMTFISVGAAVAFLSTRMLWQKLLIVASAVPIAILCNAGRVAGQGLLHRYVSPEWSQNFAHAFAGLVMLIPGFFMILAICWVMDHLFIEEIEDDAVLRRARKSAASAAASGASVFSKDAIGVIEEIRDPAAPVAAKVEVAEAAHAAGLATAAPTEAAKPRPAAAPKVITIPKRPAQGVNQSAATGAKPAAAPAARPAASVPTTANAPADATKSVPAAARPGVAPGGPAGAARPQASVVPPAAGQVSPKPTNRAATTSSAARPAPAKPAPAKPVVPAKPAAAPTNAAASEPSASARPEDRL</sequence>
<evidence type="ECO:0000256" key="8">
    <source>
        <dbReference type="SAM" id="MobiDB-lite"/>
    </source>
</evidence>
<feature type="transmembrane region" description="Helical" evidence="9">
    <location>
        <begin position="208"/>
        <end position="233"/>
    </location>
</feature>
<keyword evidence="7 9" id="KW-0472">Membrane</keyword>
<feature type="transmembrane region" description="Helical" evidence="9">
    <location>
        <begin position="122"/>
        <end position="147"/>
    </location>
</feature>
<dbReference type="InterPro" id="IPR013426">
    <property type="entry name" value="EpsH-like"/>
</dbReference>
<evidence type="ECO:0000256" key="3">
    <source>
        <dbReference type="ARBA" id="ARBA00022670"/>
    </source>
</evidence>
<comment type="subcellular location">
    <subcellularLocation>
        <location evidence="1">Cell membrane</location>
        <topology evidence="1">Multi-pass membrane protein</topology>
    </subcellularLocation>
</comment>
<feature type="compositionally biased region" description="Low complexity" evidence="8">
    <location>
        <begin position="551"/>
        <end position="568"/>
    </location>
</feature>
<evidence type="ECO:0000256" key="6">
    <source>
        <dbReference type="ARBA" id="ARBA00022989"/>
    </source>
</evidence>
<feature type="transmembrane region" description="Helical" evidence="9">
    <location>
        <begin position="239"/>
        <end position="258"/>
    </location>
</feature>
<dbReference type="GO" id="GO:0006508">
    <property type="term" value="P:proteolysis"/>
    <property type="evidence" value="ECO:0007669"/>
    <property type="project" value="UniProtKB-KW"/>
</dbReference>
<feature type="compositionally biased region" description="Low complexity" evidence="8">
    <location>
        <begin position="675"/>
        <end position="696"/>
    </location>
</feature>
<feature type="transmembrane region" description="Helical" evidence="9">
    <location>
        <begin position="398"/>
        <end position="418"/>
    </location>
</feature>
<feature type="transmembrane region" description="Helical" evidence="9">
    <location>
        <begin position="302"/>
        <end position="320"/>
    </location>
</feature>
<evidence type="ECO:0000256" key="5">
    <source>
        <dbReference type="ARBA" id="ARBA00022801"/>
    </source>
</evidence>
<evidence type="ECO:0000256" key="1">
    <source>
        <dbReference type="ARBA" id="ARBA00004651"/>
    </source>
</evidence>
<dbReference type="KEGG" id="hbs:IPV69_15325"/>
<reference evidence="10 11" key="1">
    <citation type="submission" date="2020-10" db="EMBL/GenBank/DDBJ databases">
        <title>Wide distribution of Phycisphaera-like planctomycetes from WD2101 soil group in peatlands and genome analysis of the first cultivated representative.</title>
        <authorList>
            <person name="Dedysh S.N."/>
            <person name="Beletsky A.V."/>
            <person name="Ivanova A."/>
            <person name="Kulichevskaya I.S."/>
            <person name="Suzina N.E."/>
            <person name="Philippov D.A."/>
            <person name="Rakitin A.L."/>
            <person name="Mardanov A.V."/>
            <person name="Ravin N.V."/>
        </authorList>
    </citation>
    <scope>NUCLEOTIDE SEQUENCE [LARGE SCALE GENOMIC DNA]</scope>
    <source>
        <strain evidence="10 11">M1803</strain>
    </source>
</reference>
<dbReference type="InterPro" id="IPR019127">
    <property type="entry name" value="Exosortase"/>
</dbReference>
<evidence type="ECO:0000256" key="4">
    <source>
        <dbReference type="ARBA" id="ARBA00022692"/>
    </source>
</evidence>
<accession>A0A7M2WQD0</accession>
<feature type="region of interest" description="Disordered" evidence="8">
    <location>
        <begin position="551"/>
        <end position="702"/>
    </location>
</feature>
<feature type="transmembrane region" description="Helical" evidence="9">
    <location>
        <begin position="42"/>
        <end position="64"/>
    </location>
</feature>
<feature type="transmembrane region" description="Helical" evidence="9">
    <location>
        <begin position="167"/>
        <end position="187"/>
    </location>
</feature>
<gene>
    <name evidence="10" type="ORF">IPV69_15325</name>
</gene>
<feature type="transmembrane region" description="Helical" evidence="9">
    <location>
        <begin position="84"/>
        <end position="101"/>
    </location>
</feature>
<evidence type="ECO:0000256" key="7">
    <source>
        <dbReference type="ARBA" id="ARBA00023136"/>
    </source>
</evidence>
<dbReference type="Pfam" id="PF09721">
    <property type="entry name" value="Exosortase_EpsH"/>
    <property type="match status" value="1"/>
</dbReference>
<dbReference type="RefSeq" id="WP_206290565.1">
    <property type="nucleotide sequence ID" value="NZ_CP063458.1"/>
</dbReference>
<keyword evidence="4 9" id="KW-0812">Transmembrane</keyword>
<dbReference type="InterPro" id="IPR026392">
    <property type="entry name" value="Exo/Archaeosortase_dom"/>
</dbReference>
<keyword evidence="6 9" id="KW-1133">Transmembrane helix</keyword>
<dbReference type="Proteomes" id="UP000593765">
    <property type="component" value="Chromosome"/>
</dbReference>
<keyword evidence="5" id="KW-0378">Hydrolase</keyword>
<protein>
    <submittedName>
        <fullName evidence="10">Exosortase/archaeosortase family protein</fullName>
    </submittedName>
</protein>
<evidence type="ECO:0000313" key="10">
    <source>
        <dbReference type="EMBL" id="QOV87656.1"/>
    </source>
</evidence>
<organism evidence="10 11">
    <name type="scientific">Humisphaera borealis</name>
    <dbReference type="NCBI Taxonomy" id="2807512"/>
    <lineage>
        <taxon>Bacteria</taxon>
        <taxon>Pseudomonadati</taxon>
        <taxon>Planctomycetota</taxon>
        <taxon>Phycisphaerae</taxon>
        <taxon>Tepidisphaerales</taxon>
        <taxon>Tepidisphaeraceae</taxon>
        <taxon>Humisphaera</taxon>
    </lineage>
</organism>
<keyword evidence="2" id="KW-1003">Cell membrane</keyword>
<dbReference type="AlphaFoldDB" id="A0A7M2WQD0"/>
<feature type="compositionally biased region" description="Low complexity" evidence="8">
    <location>
        <begin position="651"/>
        <end position="665"/>
    </location>
</feature>
<dbReference type="EMBL" id="CP063458">
    <property type="protein sequence ID" value="QOV87656.1"/>
    <property type="molecule type" value="Genomic_DNA"/>
</dbReference>
<feature type="transmembrane region" description="Helical" evidence="9">
    <location>
        <begin position="278"/>
        <end position="296"/>
    </location>
</feature>
<feature type="compositionally biased region" description="Low complexity" evidence="8">
    <location>
        <begin position="584"/>
        <end position="606"/>
    </location>
</feature>
<feature type="region of interest" description="Disordered" evidence="8">
    <location>
        <begin position="1"/>
        <end position="21"/>
    </location>
</feature>
<feature type="transmembrane region" description="Helical" evidence="9">
    <location>
        <begin position="464"/>
        <end position="484"/>
    </location>
</feature>
<evidence type="ECO:0000313" key="11">
    <source>
        <dbReference type="Proteomes" id="UP000593765"/>
    </source>
</evidence>
<evidence type="ECO:0000256" key="2">
    <source>
        <dbReference type="ARBA" id="ARBA00022475"/>
    </source>
</evidence>